<dbReference type="GO" id="GO:0006506">
    <property type="term" value="P:GPI anchor biosynthetic process"/>
    <property type="evidence" value="ECO:0007669"/>
    <property type="project" value="TreeGrafter"/>
</dbReference>
<dbReference type="SUPFAM" id="SSF56219">
    <property type="entry name" value="DNase I-like"/>
    <property type="match status" value="1"/>
</dbReference>
<feature type="region of interest" description="Disordered" evidence="1">
    <location>
        <begin position="20"/>
        <end position="63"/>
    </location>
</feature>
<gene>
    <name evidence="3" type="ORF">CB5_LOCUS12396</name>
</gene>
<evidence type="ECO:0000259" key="2">
    <source>
        <dbReference type="Pfam" id="PF03372"/>
    </source>
</evidence>
<protein>
    <recommendedName>
        <fullName evidence="2">Endonuclease/exonuclease/phosphatase domain-containing protein</fullName>
    </recommendedName>
</protein>
<dbReference type="EMBL" id="LR862147">
    <property type="protein sequence ID" value="CAD1829185.1"/>
    <property type="molecule type" value="Genomic_DNA"/>
</dbReference>
<dbReference type="FunFam" id="3.60.10.10:FF:000045">
    <property type="entry name" value="Endonuclease/exonuclease/phosphatase family protein"/>
    <property type="match status" value="1"/>
</dbReference>
<dbReference type="GO" id="GO:0005783">
    <property type="term" value="C:endoplasmic reticulum"/>
    <property type="evidence" value="ECO:0007669"/>
    <property type="project" value="TreeGrafter"/>
</dbReference>
<evidence type="ECO:0000313" key="3">
    <source>
        <dbReference type="EMBL" id="CAD1829185.1"/>
    </source>
</evidence>
<feature type="domain" description="Endonuclease/exonuclease/phosphatase" evidence="2">
    <location>
        <begin position="160"/>
        <end position="287"/>
    </location>
</feature>
<evidence type="ECO:0000256" key="1">
    <source>
        <dbReference type="SAM" id="MobiDB-lite"/>
    </source>
</evidence>
<dbReference type="InterPro" id="IPR051916">
    <property type="entry name" value="GPI-anchor_lipid_remodeler"/>
</dbReference>
<dbReference type="GO" id="GO:0003824">
    <property type="term" value="F:catalytic activity"/>
    <property type="evidence" value="ECO:0007669"/>
    <property type="project" value="InterPro"/>
</dbReference>
<proteinExistence type="predicted"/>
<sequence length="435" mass="49151">MLDMVKLKLRAFLSRLRWPASAPRRHRQRRPAKPAVVVRQFGRPNPNNDDDDDDAESMAKPNTSNSAVVQLRLATFNAAMFSMAPAVSADHDIRCKSANDRPKGILKQQSLGKSKLRVSINLPDNEISVERTKQLRERAPSQCYYGFGSPRSHCGAERSMLDVLREVGADVIALQNVKAEEEKAMRPLSDLAEGLGMKFVFAESWAPEYGNAILSKWPIKHWKVQKIFDDTDFRNVLKATIEIPRVGEVNFHCTHLDHLDENWRMKQINSILRSSDGPHILAGGLNSLDETDYSAERWADIAKYYEEIGKPKPKVEVMKYLKGKQYVDAKHFAGECEAVVILAKGQGKQYLLRARDMQVWDESRLHIGVAIFAIQVCPGILRSPLIKGTSDHHIVKVDVTVDRADDENGGRRRRHPKQRVVKMDKASSRGIWGTS</sequence>
<dbReference type="AlphaFoldDB" id="A0A6V7PEC3"/>
<dbReference type="GO" id="GO:0016020">
    <property type="term" value="C:membrane"/>
    <property type="evidence" value="ECO:0007669"/>
    <property type="project" value="GOC"/>
</dbReference>
<dbReference type="PANTHER" id="PTHR14859">
    <property type="entry name" value="CALCOFLUOR WHITE HYPERSENSITIVE PROTEIN PRECURSOR"/>
    <property type="match status" value="1"/>
</dbReference>
<feature type="region of interest" description="Disordered" evidence="1">
    <location>
        <begin position="405"/>
        <end position="435"/>
    </location>
</feature>
<organism evidence="3">
    <name type="scientific">Ananas comosus var. bracteatus</name>
    <name type="common">red pineapple</name>
    <dbReference type="NCBI Taxonomy" id="296719"/>
    <lineage>
        <taxon>Eukaryota</taxon>
        <taxon>Viridiplantae</taxon>
        <taxon>Streptophyta</taxon>
        <taxon>Embryophyta</taxon>
        <taxon>Tracheophyta</taxon>
        <taxon>Spermatophyta</taxon>
        <taxon>Magnoliopsida</taxon>
        <taxon>Liliopsida</taxon>
        <taxon>Poales</taxon>
        <taxon>Bromeliaceae</taxon>
        <taxon>Bromelioideae</taxon>
        <taxon>Ananas</taxon>
    </lineage>
</organism>
<dbReference type="InterPro" id="IPR005135">
    <property type="entry name" value="Endo/exonuclease/phosphatase"/>
</dbReference>
<dbReference type="PANTHER" id="PTHR14859:SF0">
    <property type="entry name" value="ENDONUCLEASE_EXONUCLEASE_PHOSPHATASE FAMILY PROTEIN, EXPRESSED"/>
    <property type="match status" value="1"/>
</dbReference>
<feature type="compositionally biased region" description="Basic residues" evidence="1">
    <location>
        <begin position="411"/>
        <end position="420"/>
    </location>
</feature>
<accession>A0A6V7PEC3</accession>
<dbReference type="InterPro" id="IPR036691">
    <property type="entry name" value="Endo/exonu/phosph_ase_sf"/>
</dbReference>
<feature type="compositionally biased region" description="Basic residues" evidence="1">
    <location>
        <begin position="23"/>
        <end position="32"/>
    </location>
</feature>
<reference evidence="3" key="1">
    <citation type="submission" date="2020-07" db="EMBL/GenBank/DDBJ databases">
        <authorList>
            <person name="Lin J."/>
        </authorList>
    </citation>
    <scope>NUCLEOTIDE SEQUENCE</scope>
</reference>
<dbReference type="Pfam" id="PF03372">
    <property type="entry name" value="Exo_endo_phos"/>
    <property type="match status" value="1"/>
</dbReference>
<name>A0A6V7PEC3_ANACO</name>
<dbReference type="Gene3D" id="3.60.10.10">
    <property type="entry name" value="Endonuclease/exonuclease/phosphatase"/>
    <property type="match status" value="1"/>
</dbReference>